<dbReference type="EMBL" id="ACUX02000007">
    <property type="protein sequence ID" value="EEZ61061.1"/>
    <property type="molecule type" value="Genomic_DNA"/>
</dbReference>
<evidence type="ECO:0000313" key="13">
    <source>
        <dbReference type="EMBL" id="EEZ61061.1"/>
    </source>
</evidence>
<keyword evidence="14" id="KW-1185">Reference proteome</keyword>
<evidence type="ECO:0000256" key="1">
    <source>
        <dbReference type="ARBA" id="ARBA00004651"/>
    </source>
</evidence>
<feature type="transmembrane region" description="Helical" evidence="10">
    <location>
        <begin position="20"/>
        <end position="44"/>
    </location>
</feature>
<feature type="transmembrane region" description="Helical" evidence="10">
    <location>
        <begin position="240"/>
        <end position="267"/>
    </location>
</feature>
<dbReference type="SUPFAM" id="SSF52540">
    <property type="entry name" value="P-loop containing nucleoside triphosphate hydrolases"/>
    <property type="match status" value="1"/>
</dbReference>
<evidence type="ECO:0000256" key="9">
    <source>
        <dbReference type="ARBA" id="ARBA00023136"/>
    </source>
</evidence>
<evidence type="ECO:0000256" key="4">
    <source>
        <dbReference type="ARBA" id="ARBA00022519"/>
    </source>
</evidence>
<dbReference type="FunFam" id="3.40.50.300:FF:001001">
    <property type="entry name" value="Multidrug ABC transporter ATP-binding protein"/>
    <property type="match status" value="1"/>
</dbReference>
<name>D0WH97_SLAES</name>
<dbReference type="GO" id="GO:0005886">
    <property type="term" value="C:plasma membrane"/>
    <property type="evidence" value="ECO:0007669"/>
    <property type="project" value="UniProtKB-SubCell"/>
</dbReference>
<dbReference type="InterPro" id="IPR036640">
    <property type="entry name" value="ABC1_TM_sf"/>
</dbReference>
<keyword evidence="7 13" id="KW-0067">ATP-binding</keyword>
<dbReference type="PROSITE" id="PS00211">
    <property type="entry name" value="ABC_TRANSPORTER_1"/>
    <property type="match status" value="1"/>
</dbReference>
<dbReference type="OrthoDB" id="9806127at2"/>
<dbReference type="GO" id="GO:0005524">
    <property type="term" value="F:ATP binding"/>
    <property type="evidence" value="ECO:0007669"/>
    <property type="project" value="UniProtKB-KW"/>
</dbReference>
<dbReference type="SMART" id="SM00382">
    <property type="entry name" value="AAA"/>
    <property type="match status" value="1"/>
</dbReference>
<dbReference type="SUPFAM" id="SSF90123">
    <property type="entry name" value="ABC transporter transmembrane region"/>
    <property type="match status" value="1"/>
</dbReference>
<dbReference type="PROSITE" id="PS50893">
    <property type="entry name" value="ABC_TRANSPORTER_2"/>
    <property type="match status" value="1"/>
</dbReference>
<dbReference type="PANTHER" id="PTHR24221:SF654">
    <property type="entry name" value="ATP-BINDING CASSETTE SUB-FAMILY B MEMBER 6"/>
    <property type="match status" value="1"/>
</dbReference>
<organism evidence="13 14">
    <name type="scientific">Slackia exigua (strain ATCC 700122 / DSM 15923 / CIP 105133 / JCM 11022 / KCTC 5966 / S-7)</name>
    <dbReference type="NCBI Taxonomy" id="649764"/>
    <lineage>
        <taxon>Bacteria</taxon>
        <taxon>Bacillati</taxon>
        <taxon>Actinomycetota</taxon>
        <taxon>Coriobacteriia</taxon>
        <taxon>Eggerthellales</taxon>
        <taxon>Eggerthellaceae</taxon>
        <taxon>Slackia</taxon>
    </lineage>
</organism>
<keyword evidence="4" id="KW-0997">Cell inner membrane</keyword>
<dbReference type="InterPro" id="IPR017871">
    <property type="entry name" value="ABC_transporter-like_CS"/>
</dbReference>
<keyword evidence="5 10" id="KW-0812">Transmembrane</keyword>
<dbReference type="InterPro" id="IPR003439">
    <property type="entry name" value="ABC_transporter-like_ATP-bd"/>
</dbReference>
<keyword evidence="2" id="KW-0813">Transport</keyword>
<dbReference type="Pfam" id="PF00664">
    <property type="entry name" value="ABC_membrane"/>
    <property type="match status" value="1"/>
</dbReference>
<evidence type="ECO:0000259" key="11">
    <source>
        <dbReference type="PROSITE" id="PS50893"/>
    </source>
</evidence>
<feature type="domain" description="ABC transporter" evidence="11">
    <location>
        <begin position="334"/>
        <end position="569"/>
    </location>
</feature>
<dbReference type="RefSeq" id="WP_006362387.1">
    <property type="nucleotide sequence ID" value="NZ_GG700630.1"/>
</dbReference>
<dbReference type="Gene3D" id="3.40.50.300">
    <property type="entry name" value="P-loop containing nucleotide triphosphate hydrolases"/>
    <property type="match status" value="1"/>
</dbReference>
<dbReference type="GO" id="GO:0034040">
    <property type="term" value="F:ATPase-coupled lipid transmembrane transporter activity"/>
    <property type="evidence" value="ECO:0007669"/>
    <property type="project" value="TreeGrafter"/>
</dbReference>
<feature type="domain" description="ABC transmembrane type-1" evidence="12">
    <location>
        <begin position="21"/>
        <end position="283"/>
    </location>
</feature>
<dbReference type="STRING" id="649764.HMPREF0762_01129"/>
<comment type="subcellular location">
    <subcellularLocation>
        <location evidence="1">Cell membrane</location>
        <topology evidence="1">Multi-pass membrane protein</topology>
    </subcellularLocation>
</comment>
<dbReference type="Pfam" id="PF00005">
    <property type="entry name" value="ABC_tran"/>
    <property type="match status" value="1"/>
</dbReference>
<dbReference type="AlphaFoldDB" id="D0WH97"/>
<dbReference type="GeneID" id="85007659"/>
<comment type="caution">
    <text evidence="13">The sequence shown here is derived from an EMBL/GenBank/DDBJ whole genome shotgun (WGS) entry which is preliminary data.</text>
</comment>
<dbReference type="PANTHER" id="PTHR24221">
    <property type="entry name" value="ATP-BINDING CASSETTE SUB-FAMILY B"/>
    <property type="match status" value="1"/>
</dbReference>
<dbReference type="Gene3D" id="1.20.1560.10">
    <property type="entry name" value="ABC transporter type 1, transmembrane domain"/>
    <property type="match status" value="1"/>
</dbReference>
<dbReference type="HOGENOM" id="CLU_000604_84_9_11"/>
<reference evidence="13" key="1">
    <citation type="submission" date="2009-10" db="EMBL/GenBank/DDBJ databases">
        <authorList>
            <person name="Weinstock G."/>
            <person name="Sodergren E."/>
            <person name="Clifton S."/>
            <person name="Fulton L."/>
            <person name="Fulton B."/>
            <person name="Courtney L."/>
            <person name="Fronick C."/>
            <person name="Harrison M."/>
            <person name="Strong C."/>
            <person name="Farmer C."/>
            <person name="Delahaunty K."/>
            <person name="Markovic C."/>
            <person name="Hall O."/>
            <person name="Minx P."/>
            <person name="Tomlinson C."/>
            <person name="Mitreva M."/>
            <person name="Nelson J."/>
            <person name="Hou S."/>
            <person name="Wollam A."/>
            <person name="Pepin K.H."/>
            <person name="Johnson M."/>
            <person name="Bhonagiri V."/>
            <person name="Nash W.E."/>
            <person name="Warren W."/>
            <person name="Chinwalla A."/>
            <person name="Mardis E.R."/>
            <person name="Wilson R.K."/>
        </authorList>
    </citation>
    <scope>NUCLEOTIDE SEQUENCE [LARGE SCALE GENOMIC DNA]</scope>
    <source>
        <strain evidence="13">ATCC 700122</strain>
    </source>
</reference>
<evidence type="ECO:0000256" key="3">
    <source>
        <dbReference type="ARBA" id="ARBA00022475"/>
    </source>
</evidence>
<feature type="transmembrane region" description="Helical" evidence="10">
    <location>
        <begin position="279"/>
        <end position="301"/>
    </location>
</feature>
<dbReference type="InterPro" id="IPR039421">
    <property type="entry name" value="Type_1_exporter"/>
</dbReference>
<keyword evidence="3" id="KW-1003">Cell membrane</keyword>
<evidence type="ECO:0000256" key="2">
    <source>
        <dbReference type="ARBA" id="ARBA00022448"/>
    </source>
</evidence>
<sequence length="573" mass="61914">MSDKARDAARNPFAKNRDFYLSCICTIAEGLLGGANFVLIWMVMRQVFAGAVELAALLQITGMLVVIFAARLAIYRFGYVRGQVGGAHVSHDLRIALGDAIKRIPLSHFAKRSSGQYLQALTVNVNDYEQILTHRTGDIVRGAVLATAVCAFTLWLYAPAGIVIACSFLSLVPAVALSWRQVRVFGPRKDEVRASSSSAIMEHVDGMQTLRAYGVAGVHNRSIVESMRAFSHVSYVYERAIIPVGAVWSIFAGLAQPLLVWMCYSAWTAGALPVESFLLIAMLPLFTLKLGSALFIDLTAYRNLEIAKRNIASVLEEPEETGSFDDMPMQGTGIELAHVGFSYGDGPAVLEDFDLTIPEGRLTALVGDSGCGKSTVLNLVAQLYRPQSGTVSFGGVDASGFAPESVLRNVALVDQDVFLFDDSVMDNVRYARPSASDEDVREACRLANADAFVQALPQGYNTRIGERGGKLSGGERQRLSIARAILRDAPIVLLDEATSNLDIENELAVREAVANLLAHRKTVVMVAHTLPIVRTADQIAVIDGGRVAELGCHDELMALGGKYARMWAASSNG</sequence>
<keyword evidence="6" id="KW-0547">Nucleotide-binding</keyword>
<dbReference type="PROSITE" id="PS50929">
    <property type="entry name" value="ABC_TM1F"/>
    <property type="match status" value="1"/>
</dbReference>
<feature type="transmembrane region" description="Helical" evidence="10">
    <location>
        <begin position="162"/>
        <end position="179"/>
    </location>
</feature>
<dbReference type="GO" id="GO:0016887">
    <property type="term" value="F:ATP hydrolysis activity"/>
    <property type="evidence" value="ECO:0007669"/>
    <property type="project" value="InterPro"/>
</dbReference>
<evidence type="ECO:0000259" key="12">
    <source>
        <dbReference type="PROSITE" id="PS50929"/>
    </source>
</evidence>
<keyword evidence="8 10" id="KW-1133">Transmembrane helix</keyword>
<evidence type="ECO:0000313" key="14">
    <source>
        <dbReference type="Proteomes" id="UP000006001"/>
    </source>
</evidence>
<dbReference type="GO" id="GO:0140359">
    <property type="term" value="F:ABC-type transporter activity"/>
    <property type="evidence" value="ECO:0007669"/>
    <property type="project" value="InterPro"/>
</dbReference>
<gene>
    <name evidence="13" type="ORF">HMPREF0762_01129</name>
</gene>
<feature type="transmembrane region" description="Helical" evidence="10">
    <location>
        <begin position="56"/>
        <end position="74"/>
    </location>
</feature>
<keyword evidence="9 10" id="KW-0472">Membrane</keyword>
<dbReference type="InterPro" id="IPR027417">
    <property type="entry name" value="P-loop_NTPase"/>
</dbReference>
<evidence type="ECO:0000256" key="5">
    <source>
        <dbReference type="ARBA" id="ARBA00022692"/>
    </source>
</evidence>
<accession>D0WH97</accession>
<evidence type="ECO:0000256" key="6">
    <source>
        <dbReference type="ARBA" id="ARBA00022741"/>
    </source>
</evidence>
<dbReference type="eggNOG" id="COG1132">
    <property type="taxonomic scope" value="Bacteria"/>
</dbReference>
<evidence type="ECO:0000256" key="10">
    <source>
        <dbReference type="SAM" id="Phobius"/>
    </source>
</evidence>
<feature type="transmembrane region" description="Helical" evidence="10">
    <location>
        <begin position="139"/>
        <end position="156"/>
    </location>
</feature>
<evidence type="ECO:0000256" key="7">
    <source>
        <dbReference type="ARBA" id="ARBA00022840"/>
    </source>
</evidence>
<evidence type="ECO:0000256" key="8">
    <source>
        <dbReference type="ARBA" id="ARBA00022989"/>
    </source>
</evidence>
<proteinExistence type="predicted"/>
<dbReference type="Proteomes" id="UP000006001">
    <property type="component" value="Unassembled WGS sequence"/>
</dbReference>
<dbReference type="InterPro" id="IPR003593">
    <property type="entry name" value="AAA+_ATPase"/>
</dbReference>
<protein>
    <submittedName>
        <fullName evidence="13">ABC transporter, ATP-binding protein</fullName>
    </submittedName>
</protein>
<dbReference type="InterPro" id="IPR011527">
    <property type="entry name" value="ABC1_TM_dom"/>
</dbReference>